<dbReference type="EMBL" id="JYDH01000240">
    <property type="protein sequence ID" value="KRY27676.1"/>
    <property type="molecule type" value="Genomic_DNA"/>
</dbReference>
<reference evidence="1 2" key="1">
    <citation type="submission" date="2015-01" db="EMBL/GenBank/DDBJ databases">
        <title>Evolution of Trichinella species and genotypes.</title>
        <authorList>
            <person name="Korhonen P.K."/>
            <person name="Edoardo P."/>
            <person name="Giuseppe L.R."/>
            <person name="Gasser R.B."/>
        </authorList>
    </citation>
    <scope>NUCLEOTIDE SEQUENCE [LARGE SCALE GENOMIC DNA]</scope>
    <source>
        <strain evidence="1">ISS3</strain>
    </source>
</reference>
<dbReference type="AlphaFoldDB" id="A0A0V1ATP1"/>
<evidence type="ECO:0000313" key="2">
    <source>
        <dbReference type="Proteomes" id="UP000054776"/>
    </source>
</evidence>
<accession>A0A0V1ATP1</accession>
<gene>
    <name evidence="1" type="ORF">T01_15159</name>
</gene>
<organism evidence="1 2">
    <name type="scientific">Trichinella spiralis</name>
    <name type="common">Trichina worm</name>
    <dbReference type="NCBI Taxonomy" id="6334"/>
    <lineage>
        <taxon>Eukaryota</taxon>
        <taxon>Metazoa</taxon>
        <taxon>Ecdysozoa</taxon>
        <taxon>Nematoda</taxon>
        <taxon>Enoplea</taxon>
        <taxon>Dorylaimia</taxon>
        <taxon>Trichinellida</taxon>
        <taxon>Trichinellidae</taxon>
        <taxon>Trichinella</taxon>
    </lineage>
</organism>
<dbReference type="InParanoid" id="A0A0V1ATP1"/>
<comment type="caution">
    <text evidence="1">The sequence shown here is derived from an EMBL/GenBank/DDBJ whole genome shotgun (WGS) entry which is preliminary data.</text>
</comment>
<name>A0A0V1ATP1_TRISP</name>
<dbReference type="Proteomes" id="UP000054776">
    <property type="component" value="Unassembled WGS sequence"/>
</dbReference>
<protein>
    <submittedName>
        <fullName evidence="1">Uncharacterized protein</fullName>
    </submittedName>
</protein>
<sequence length="158" mass="17537">MSNKTNKQQSAQRVTVAVTTEARSSFIGPEKYGCVEKLFCITQHCQQFIRNCRMPNSRRCRGRGVSSRPVGSVGCTLSWMKRDFCDYTLGPPIRCSSETAILGAKGTHPSEEVCKSQTEPAENGGLAIQSSGRGRCIRSHRDGLYRAIAHSRLKESYF</sequence>
<evidence type="ECO:0000313" key="1">
    <source>
        <dbReference type="EMBL" id="KRY27676.1"/>
    </source>
</evidence>
<proteinExistence type="predicted"/>
<keyword evidence="2" id="KW-1185">Reference proteome</keyword>